<dbReference type="EMBL" id="BAAAME010000002">
    <property type="protein sequence ID" value="GAA1726680.1"/>
    <property type="molecule type" value="Genomic_DNA"/>
</dbReference>
<dbReference type="InterPro" id="IPR002931">
    <property type="entry name" value="Transglutaminase-like"/>
</dbReference>
<protein>
    <submittedName>
        <fullName evidence="4">DUF3488 and transglutaminase-like domain-containing protein</fullName>
    </submittedName>
</protein>
<keyword evidence="2" id="KW-0472">Membrane</keyword>
<feature type="compositionally biased region" description="Low complexity" evidence="1">
    <location>
        <begin position="562"/>
        <end position="584"/>
    </location>
</feature>
<feature type="transmembrane region" description="Helical" evidence="2">
    <location>
        <begin position="21"/>
        <end position="40"/>
    </location>
</feature>
<reference evidence="5" key="1">
    <citation type="journal article" date="2019" name="Int. J. Syst. Evol. Microbiol.">
        <title>The Global Catalogue of Microorganisms (GCM) 10K type strain sequencing project: providing services to taxonomists for standard genome sequencing and annotation.</title>
        <authorList>
            <consortium name="The Broad Institute Genomics Platform"/>
            <consortium name="The Broad Institute Genome Sequencing Center for Infectious Disease"/>
            <person name="Wu L."/>
            <person name="Ma J."/>
        </authorList>
    </citation>
    <scope>NUCLEOTIDE SEQUENCE [LARGE SCALE GENOMIC DNA]</scope>
    <source>
        <strain evidence="5">JCM 13518</strain>
    </source>
</reference>
<evidence type="ECO:0000259" key="3">
    <source>
        <dbReference type="SMART" id="SM00460"/>
    </source>
</evidence>
<dbReference type="Pfam" id="PF11992">
    <property type="entry name" value="TgpA_N"/>
    <property type="match status" value="1"/>
</dbReference>
<sequence length="737" mass="78400">MLRGEPARRPRTRPRRHEASLLDHAVLLLALAVLVGGFSPVLDGPWWWTTTVVVMACVLVTTGVLRAFSVRLAPVAGLALASFVVLWAFVPGTLALGVVPTPSTVREISALLDRAGTIIAAEPPPVEAVEPIAIVLVGGFGLVALVAVLLLGRRGGVLLIGGIMAGAYLVPAAITEDVPSFAVLTVAGGLWLVLLHRSVRVPVDDRQQGAQSPVSTIAVAFGLAAVVAAFALAPVLPDTTPLTGVADAEASGPFDRGINPMLTLGDDLRRGGNTTALEYTTSGGPVYLSVAMLTDFTGDTFEPVEDDSGLPDEGRVDIGEEVRVSRESVDVRIRSLRASVLPVPYPSVDVDRLLGPWEMLAGGRTYFSETSDTRDQSYSVRYLERRPTAAQLAEASEDDLPSSLDPYLELPAALPSVVSDTAEQVTAGAVGAYAKAQALQDFFRSGAFEYSETAPVDGDYDGTGIEVLERFLAERSGYCVHYASAMAAMARSLGIPARIMVGYAPGQLMRPGPDDDGDQERYRVMSNDLHAWPQIYVDGVGWMEFEPTPGISDGTPASGPDAAPTEPAPEVTTAAPEPTASVPAPEREENLSDVAAPQQTETSNRLGWLALPVLLVLAAPALARVALRRRRLRASAMLDDRWREVVSTAIDLGIPVDATTTVRDHAVTLFDHVGKDTMAAVERLCLAVEESRYGPRIRTAVVDDLRADASTVVASLLATAPPGRRRRARLLPRSLYR</sequence>
<keyword evidence="2" id="KW-1133">Transmembrane helix</keyword>
<dbReference type="InterPro" id="IPR052901">
    <property type="entry name" value="Bact_TGase-like"/>
</dbReference>
<feature type="transmembrane region" description="Helical" evidence="2">
    <location>
        <begin position="46"/>
        <end position="65"/>
    </location>
</feature>
<accession>A0ABP4VH78</accession>
<proteinExistence type="predicted"/>
<dbReference type="SUPFAM" id="SSF54001">
    <property type="entry name" value="Cysteine proteinases"/>
    <property type="match status" value="1"/>
</dbReference>
<feature type="transmembrane region" description="Helical" evidence="2">
    <location>
        <begin position="157"/>
        <end position="174"/>
    </location>
</feature>
<evidence type="ECO:0000256" key="2">
    <source>
        <dbReference type="SAM" id="Phobius"/>
    </source>
</evidence>
<feature type="transmembrane region" description="Helical" evidence="2">
    <location>
        <begin position="132"/>
        <end position="150"/>
    </location>
</feature>
<gene>
    <name evidence="4" type="ORF">GCM10009710_04210</name>
</gene>
<evidence type="ECO:0000256" key="1">
    <source>
        <dbReference type="SAM" id="MobiDB-lite"/>
    </source>
</evidence>
<evidence type="ECO:0000313" key="5">
    <source>
        <dbReference type="Proteomes" id="UP001501057"/>
    </source>
</evidence>
<dbReference type="RefSeq" id="WP_344197232.1">
    <property type="nucleotide sequence ID" value="NZ_BAAAME010000002.1"/>
</dbReference>
<dbReference type="Pfam" id="PF01841">
    <property type="entry name" value="Transglut_core"/>
    <property type="match status" value="1"/>
</dbReference>
<comment type="caution">
    <text evidence="4">The sequence shown here is derived from an EMBL/GenBank/DDBJ whole genome shotgun (WGS) entry which is preliminary data.</text>
</comment>
<feature type="transmembrane region" description="Helical" evidence="2">
    <location>
        <begin position="72"/>
        <end position="90"/>
    </location>
</feature>
<dbReference type="PANTHER" id="PTHR42736:SF1">
    <property type="entry name" value="PROTEIN-GLUTAMINE GAMMA-GLUTAMYLTRANSFERASE"/>
    <property type="match status" value="1"/>
</dbReference>
<dbReference type="SMART" id="SM00460">
    <property type="entry name" value="TGc"/>
    <property type="match status" value="1"/>
</dbReference>
<dbReference type="InterPro" id="IPR021878">
    <property type="entry name" value="TgpA_N"/>
</dbReference>
<feature type="region of interest" description="Disordered" evidence="1">
    <location>
        <begin position="547"/>
        <end position="599"/>
    </location>
</feature>
<dbReference type="PANTHER" id="PTHR42736">
    <property type="entry name" value="PROTEIN-GLUTAMINE GAMMA-GLUTAMYLTRANSFERASE"/>
    <property type="match status" value="1"/>
</dbReference>
<feature type="transmembrane region" description="Helical" evidence="2">
    <location>
        <begin position="217"/>
        <end position="236"/>
    </location>
</feature>
<keyword evidence="2" id="KW-0812">Transmembrane</keyword>
<feature type="transmembrane region" description="Helical" evidence="2">
    <location>
        <begin position="606"/>
        <end position="627"/>
    </location>
</feature>
<keyword evidence="5" id="KW-1185">Reference proteome</keyword>
<evidence type="ECO:0000313" key="4">
    <source>
        <dbReference type="EMBL" id="GAA1726680.1"/>
    </source>
</evidence>
<dbReference type="Proteomes" id="UP001501057">
    <property type="component" value="Unassembled WGS sequence"/>
</dbReference>
<organism evidence="4 5">
    <name type="scientific">Aeromicrobium alkaliterrae</name>
    <dbReference type="NCBI Taxonomy" id="302168"/>
    <lineage>
        <taxon>Bacteria</taxon>
        <taxon>Bacillati</taxon>
        <taxon>Actinomycetota</taxon>
        <taxon>Actinomycetes</taxon>
        <taxon>Propionibacteriales</taxon>
        <taxon>Nocardioidaceae</taxon>
        <taxon>Aeromicrobium</taxon>
    </lineage>
</organism>
<name>A0ABP4VH78_9ACTN</name>
<feature type="transmembrane region" description="Helical" evidence="2">
    <location>
        <begin position="180"/>
        <end position="196"/>
    </location>
</feature>
<dbReference type="Gene3D" id="3.10.620.30">
    <property type="match status" value="1"/>
</dbReference>
<dbReference type="InterPro" id="IPR038765">
    <property type="entry name" value="Papain-like_cys_pep_sf"/>
</dbReference>
<feature type="domain" description="Transglutaminase-like" evidence="3">
    <location>
        <begin position="471"/>
        <end position="549"/>
    </location>
</feature>